<sequence>MRRLGVLRLRRCADSASSDRGGLDGIGRSGTSIDAMRRACAALATAVLLLSAGCGSDDNGAASSASSPSSSTSGSAGTEAWANNLCTAAATWKGQLDSATAQLRDTANLSANGLRSSLSTMVTATSSFASDLRDLGMPDTQAGDQAQQDLSDLGDTLDEQQQVIADTLAGVTTARQLAAALPALQKAITTMGTAFAATAQSLSGLDGADELKQSFESSSACQTAGIR</sequence>
<name>A0ABP5CUP2_9ACTN</name>
<evidence type="ECO:0000313" key="1">
    <source>
        <dbReference type="EMBL" id="GAA1968329.1"/>
    </source>
</evidence>
<reference evidence="2" key="1">
    <citation type="journal article" date="2019" name="Int. J. Syst. Evol. Microbiol.">
        <title>The Global Catalogue of Microorganisms (GCM) 10K type strain sequencing project: providing services to taxonomists for standard genome sequencing and annotation.</title>
        <authorList>
            <consortium name="The Broad Institute Genomics Platform"/>
            <consortium name="The Broad Institute Genome Sequencing Center for Infectious Disease"/>
            <person name="Wu L."/>
            <person name="Ma J."/>
        </authorList>
    </citation>
    <scope>NUCLEOTIDE SEQUENCE [LARGE SCALE GENOMIC DNA]</scope>
    <source>
        <strain evidence="2">JCM 15309</strain>
    </source>
</reference>
<dbReference type="Proteomes" id="UP001500571">
    <property type="component" value="Unassembled WGS sequence"/>
</dbReference>
<comment type="caution">
    <text evidence="1">The sequence shown here is derived from an EMBL/GenBank/DDBJ whole genome shotgun (WGS) entry which is preliminary data.</text>
</comment>
<gene>
    <name evidence="1" type="ORF">GCM10009798_30980</name>
</gene>
<dbReference type="EMBL" id="BAAAPB010000003">
    <property type="protein sequence ID" value="GAA1968329.1"/>
    <property type="molecule type" value="Genomic_DNA"/>
</dbReference>
<proteinExistence type="predicted"/>
<evidence type="ECO:0000313" key="2">
    <source>
        <dbReference type="Proteomes" id="UP001500571"/>
    </source>
</evidence>
<protein>
    <submittedName>
        <fullName evidence="1">Uncharacterized protein</fullName>
    </submittedName>
</protein>
<organism evidence="1 2">
    <name type="scientific">Nocardioides panacihumi</name>
    <dbReference type="NCBI Taxonomy" id="400774"/>
    <lineage>
        <taxon>Bacteria</taxon>
        <taxon>Bacillati</taxon>
        <taxon>Actinomycetota</taxon>
        <taxon>Actinomycetes</taxon>
        <taxon>Propionibacteriales</taxon>
        <taxon>Nocardioidaceae</taxon>
        <taxon>Nocardioides</taxon>
    </lineage>
</organism>
<accession>A0ABP5CUP2</accession>
<keyword evidence="2" id="KW-1185">Reference proteome</keyword>